<keyword evidence="5 6" id="KW-0472">Membrane</keyword>
<feature type="transmembrane region" description="Helical" evidence="6">
    <location>
        <begin position="224"/>
        <end position="245"/>
    </location>
</feature>
<evidence type="ECO:0000256" key="5">
    <source>
        <dbReference type="ARBA" id="ARBA00023136"/>
    </source>
</evidence>
<feature type="transmembrane region" description="Helical" evidence="6">
    <location>
        <begin position="21"/>
        <end position="40"/>
    </location>
</feature>
<sequence>MIFLNLYKKIFGSDLGKNLTSLTLIQIANYAIPLLLIPYVSRIVGLDNYGKLEYARTFVFYFTILVDFGFNYTATRDIAVVKNDNKELNKIFSQVIICKVLLLLMSSIIFYYLVFSDPYLSQMKGVLFSTYLINLGFVFFPIWFYQGIEKIAFISILNFIIKIIVLASIVLFLKEKSDYWLYNLFQSISQIIASFLAFTLVFTKYNIKFVTVSFQEVFTRYKEGFAVFVSTLLVAVFASFSFMIMKDYVSDEDLGIYSTAFKLVITIQTLLLVPFSQAFFPYMAKIINQDTNAFKLKIKQASKFILILNVIVILISIIFAKLIIRILFGEDYLSAVTPFRIFAILPLFACLNNLYSYQGLLNMKKDKIFLYIHFLFALITIGCSYIIVPKFGLYGTIFLRVFLEVGLFLVSYYNYKKHVKLLV</sequence>
<feature type="transmembrane region" description="Helical" evidence="6">
    <location>
        <begin position="393"/>
        <end position="415"/>
    </location>
</feature>
<dbReference type="InterPro" id="IPR050833">
    <property type="entry name" value="Poly_Biosynth_Transport"/>
</dbReference>
<protein>
    <submittedName>
        <fullName evidence="7">Polysaccharide transporter, PST family</fullName>
    </submittedName>
</protein>
<evidence type="ECO:0000256" key="3">
    <source>
        <dbReference type="ARBA" id="ARBA00022692"/>
    </source>
</evidence>
<dbReference type="PANTHER" id="PTHR30250">
    <property type="entry name" value="PST FAMILY PREDICTED COLANIC ACID TRANSPORTER"/>
    <property type="match status" value="1"/>
</dbReference>
<reference evidence="8" key="1">
    <citation type="submission" date="2016-10" db="EMBL/GenBank/DDBJ databases">
        <authorList>
            <person name="Varghese N."/>
            <person name="Submissions S."/>
        </authorList>
    </citation>
    <scope>NUCLEOTIDE SEQUENCE [LARGE SCALE GENOMIC DNA]</scope>
    <source>
        <strain evidence="8">DSM 23313</strain>
    </source>
</reference>
<feature type="transmembrane region" description="Helical" evidence="6">
    <location>
        <begin position="52"/>
        <end position="70"/>
    </location>
</feature>
<organism evidence="7 8">
    <name type="scientific">Myroides phaeus</name>
    <dbReference type="NCBI Taxonomy" id="702745"/>
    <lineage>
        <taxon>Bacteria</taxon>
        <taxon>Pseudomonadati</taxon>
        <taxon>Bacteroidota</taxon>
        <taxon>Flavobacteriia</taxon>
        <taxon>Flavobacteriales</taxon>
        <taxon>Flavobacteriaceae</taxon>
        <taxon>Myroides</taxon>
    </lineage>
</organism>
<name>A0A1G8B4T9_9FLAO</name>
<evidence type="ECO:0000256" key="2">
    <source>
        <dbReference type="ARBA" id="ARBA00022475"/>
    </source>
</evidence>
<dbReference type="RefSeq" id="WP_090404680.1">
    <property type="nucleotide sequence ID" value="NZ_FNDQ01000001.1"/>
</dbReference>
<keyword evidence="4 6" id="KW-1133">Transmembrane helix</keyword>
<dbReference type="GO" id="GO:0005886">
    <property type="term" value="C:plasma membrane"/>
    <property type="evidence" value="ECO:0007669"/>
    <property type="project" value="UniProtKB-SubCell"/>
</dbReference>
<feature type="transmembrane region" description="Helical" evidence="6">
    <location>
        <begin position="151"/>
        <end position="173"/>
    </location>
</feature>
<feature type="transmembrane region" description="Helical" evidence="6">
    <location>
        <begin position="368"/>
        <end position="387"/>
    </location>
</feature>
<evidence type="ECO:0000256" key="4">
    <source>
        <dbReference type="ARBA" id="ARBA00022989"/>
    </source>
</evidence>
<dbReference type="EMBL" id="FNDQ01000001">
    <property type="protein sequence ID" value="SDH28196.1"/>
    <property type="molecule type" value="Genomic_DNA"/>
</dbReference>
<evidence type="ECO:0000313" key="8">
    <source>
        <dbReference type="Proteomes" id="UP000243588"/>
    </source>
</evidence>
<keyword evidence="3 6" id="KW-0812">Transmembrane</keyword>
<dbReference type="STRING" id="702745.SAMN05421818_101149"/>
<evidence type="ECO:0000256" key="6">
    <source>
        <dbReference type="SAM" id="Phobius"/>
    </source>
</evidence>
<feature type="transmembrane region" description="Helical" evidence="6">
    <location>
        <begin position="91"/>
        <end position="114"/>
    </location>
</feature>
<keyword evidence="8" id="KW-1185">Reference proteome</keyword>
<dbReference type="PANTHER" id="PTHR30250:SF11">
    <property type="entry name" value="O-ANTIGEN TRANSPORTER-RELATED"/>
    <property type="match status" value="1"/>
</dbReference>
<feature type="transmembrane region" description="Helical" evidence="6">
    <location>
        <begin position="179"/>
        <end position="203"/>
    </location>
</feature>
<feature type="transmembrane region" description="Helical" evidence="6">
    <location>
        <begin position="126"/>
        <end position="144"/>
    </location>
</feature>
<keyword evidence="2" id="KW-1003">Cell membrane</keyword>
<dbReference type="InterPro" id="IPR002797">
    <property type="entry name" value="Polysacc_synth"/>
</dbReference>
<feature type="transmembrane region" description="Helical" evidence="6">
    <location>
        <begin position="339"/>
        <end position="356"/>
    </location>
</feature>
<feature type="transmembrane region" description="Helical" evidence="6">
    <location>
        <begin position="265"/>
        <end position="284"/>
    </location>
</feature>
<evidence type="ECO:0000256" key="1">
    <source>
        <dbReference type="ARBA" id="ARBA00004651"/>
    </source>
</evidence>
<comment type="subcellular location">
    <subcellularLocation>
        <location evidence="1">Cell membrane</location>
        <topology evidence="1">Multi-pass membrane protein</topology>
    </subcellularLocation>
</comment>
<dbReference type="Proteomes" id="UP000243588">
    <property type="component" value="Unassembled WGS sequence"/>
</dbReference>
<accession>A0A1G8B4T9</accession>
<proteinExistence type="predicted"/>
<dbReference type="AlphaFoldDB" id="A0A1G8B4T9"/>
<dbReference type="Pfam" id="PF01943">
    <property type="entry name" value="Polysacc_synt"/>
    <property type="match status" value="1"/>
</dbReference>
<gene>
    <name evidence="7" type="ORF">SAMN05421818_101149</name>
</gene>
<feature type="transmembrane region" description="Helical" evidence="6">
    <location>
        <begin position="304"/>
        <end position="327"/>
    </location>
</feature>
<evidence type="ECO:0000313" key="7">
    <source>
        <dbReference type="EMBL" id="SDH28196.1"/>
    </source>
</evidence>